<keyword evidence="2" id="KW-1185">Reference proteome</keyword>
<accession>A0ABY6Z935</accession>
<dbReference type="EMBL" id="CP104064">
    <property type="protein sequence ID" value="WAH38681.1"/>
    <property type="molecule type" value="Genomic_DNA"/>
</dbReference>
<evidence type="ECO:0000313" key="1">
    <source>
        <dbReference type="EMBL" id="WAH38681.1"/>
    </source>
</evidence>
<proteinExistence type="predicted"/>
<evidence type="ECO:0000313" key="2">
    <source>
        <dbReference type="Proteomes" id="UP001164803"/>
    </source>
</evidence>
<dbReference type="RefSeq" id="WP_268046267.1">
    <property type="nucleotide sequence ID" value="NZ_CP104064.1"/>
</dbReference>
<protein>
    <submittedName>
        <fullName evidence="1">Uncharacterized protein</fullName>
    </submittedName>
</protein>
<sequence>MHRYIEYEHMFGYDGNVENGAKGGALAMTQLEFFKTFGSAILETVKDDQLAMRLVSKAWITHRRALMRRAA</sequence>
<name>A0ABY6Z935_9BACL</name>
<organism evidence="1 2">
    <name type="scientific">Alicyclobacillus dauci</name>
    <dbReference type="NCBI Taxonomy" id="1475485"/>
    <lineage>
        <taxon>Bacteria</taxon>
        <taxon>Bacillati</taxon>
        <taxon>Bacillota</taxon>
        <taxon>Bacilli</taxon>
        <taxon>Bacillales</taxon>
        <taxon>Alicyclobacillaceae</taxon>
        <taxon>Alicyclobacillus</taxon>
    </lineage>
</organism>
<dbReference type="Proteomes" id="UP001164803">
    <property type="component" value="Chromosome"/>
</dbReference>
<reference evidence="1" key="1">
    <citation type="submission" date="2022-08" db="EMBL/GenBank/DDBJ databases">
        <title>Alicyclobacillus dauci DSM2870, complete genome.</title>
        <authorList>
            <person name="Wang Q."/>
            <person name="Cai R."/>
            <person name="Wang Z."/>
        </authorList>
    </citation>
    <scope>NUCLEOTIDE SEQUENCE</scope>
    <source>
        <strain evidence="1">DSM 28700</strain>
    </source>
</reference>
<gene>
    <name evidence="1" type="ORF">NZD86_09455</name>
</gene>